<dbReference type="EMBL" id="JBHUEY010000006">
    <property type="protein sequence ID" value="MFD1784675.1"/>
    <property type="molecule type" value="Genomic_DNA"/>
</dbReference>
<proteinExistence type="predicted"/>
<name>A0ABW4N610_9CAUL</name>
<dbReference type="InterPro" id="IPR036388">
    <property type="entry name" value="WH-like_DNA-bd_sf"/>
</dbReference>
<dbReference type="SUPFAM" id="SSF46785">
    <property type="entry name" value="Winged helix' DNA-binding domain"/>
    <property type="match status" value="1"/>
</dbReference>
<dbReference type="Gene3D" id="1.10.10.10">
    <property type="entry name" value="Winged helix-like DNA-binding domain superfamily/Winged helix DNA-binding domain"/>
    <property type="match status" value="1"/>
</dbReference>
<organism evidence="5 6">
    <name type="scientific">Phenylobacterium terrae</name>
    <dbReference type="NCBI Taxonomy" id="2665495"/>
    <lineage>
        <taxon>Bacteria</taxon>
        <taxon>Pseudomonadati</taxon>
        <taxon>Pseudomonadota</taxon>
        <taxon>Alphaproteobacteria</taxon>
        <taxon>Caulobacterales</taxon>
        <taxon>Caulobacteraceae</taxon>
        <taxon>Phenylobacterium</taxon>
    </lineage>
</organism>
<evidence type="ECO:0000259" key="4">
    <source>
        <dbReference type="PROSITE" id="PS51118"/>
    </source>
</evidence>
<dbReference type="PANTHER" id="PTHR33204:SF29">
    <property type="entry name" value="TRANSCRIPTIONAL REGULATOR"/>
    <property type="match status" value="1"/>
</dbReference>
<keyword evidence="6" id="KW-1185">Reference proteome</keyword>
<keyword evidence="3" id="KW-0804">Transcription</keyword>
<reference evidence="6" key="1">
    <citation type="journal article" date="2019" name="Int. J. Syst. Evol. Microbiol.">
        <title>The Global Catalogue of Microorganisms (GCM) 10K type strain sequencing project: providing services to taxonomists for standard genome sequencing and annotation.</title>
        <authorList>
            <consortium name="The Broad Institute Genomics Platform"/>
            <consortium name="The Broad Institute Genome Sequencing Center for Infectious Disease"/>
            <person name="Wu L."/>
            <person name="Ma J."/>
        </authorList>
    </citation>
    <scope>NUCLEOTIDE SEQUENCE [LARGE SCALE GENOMIC DNA]</scope>
    <source>
        <strain evidence="6">DFY28</strain>
    </source>
</reference>
<dbReference type="Proteomes" id="UP001597237">
    <property type="component" value="Unassembled WGS sequence"/>
</dbReference>
<dbReference type="PROSITE" id="PS51118">
    <property type="entry name" value="HTH_HXLR"/>
    <property type="match status" value="1"/>
</dbReference>
<comment type="caution">
    <text evidence="5">The sequence shown here is derived from an EMBL/GenBank/DDBJ whole genome shotgun (WGS) entry which is preliminary data.</text>
</comment>
<evidence type="ECO:0000313" key="5">
    <source>
        <dbReference type="EMBL" id="MFD1784675.1"/>
    </source>
</evidence>
<evidence type="ECO:0000256" key="1">
    <source>
        <dbReference type="ARBA" id="ARBA00023015"/>
    </source>
</evidence>
<evidence type="ECO:0000256" key="3">
    <source>
        <dbReference type="ARBA" id="ARBA00023163"/>
    </source>
</evidence>
<dbReference type="RefSeq" id="WP_377280814.1">
    <property type="nucleotide sequence ID" value="NZ_JBHRSI010000002.1"/>
</dbReference>
<dbReference type="PANTHER" id="PTHR33204">
    <property type="entry name" value="TRANSCRIPTIONAL REGULATOR, MARR FAMILY"/>
    <property type="match status" value="1"/>
</dbReference>
<evidence type="ECO:0000313" key="6">
    <source>
        <dbReference type="Proteomes" id="UP001597237"/>
    </source>
</evidence>
<gene>
    <name evidence="5" type="ORF">ACFSC0_14825</name>
</gene>
<keyword evidence="2" id="KW-0238">DNA-binding</keyword>
<feature type="domain" description="HTH hxlR-type" evidence="4">
    <location>
        <begin position="9"/>
        <end position="107"/>
    </location>
</feature>
<keyword evidence="1" id="KW-0805">Transcription regulation</keyword>
<sequence>MRRLSHDDCGLASALNVIGGKWKAAILWEVHLGPRRFSDLRRALPGVSEKVLAQQLREMEADGIVARRDHQEVPPRVEYAVTDHGLSLNEAVTVMSEWGKRHEAWRAAQGPRAA</sequence>
<dbReference type="InterPro" id="IPR036390">
    <property type="entry name" value="WH_DNA-bd_sf"/>
</dbReference>
<protein>
    <submittedName>
        <fullName evidence="5">Winged helix-turn-helix transcriptional regulator</fullName>
    </submittedName>
</protein>
<accession>A0ABW4N610</accession>
<dbReference type="InterPro" id="IPR002577">
    <property type="entry name" value="HTH_HxlR"/>
</dbReference>
<dbReference type="Pfam" id="PF01638">
    <property type="entry name" value="HxlR"/>
    <property type="match status" value="1"/>
</dbReference>
<evidence type="ECO:0000256" key="2">
    <source>
        <dbReference type="ARBA" id="ARBA00023125"/>
    </source>
</evidence>